<keyword evidence="7" id="KW-1185">Reference proteome</keyword>
<evidence type="ECO:0000313" key="7">
    <source>
        <dbReference type="Proteomes" id="UP000464657"/>
    </source>
</evidence>
<evidence type="ECO:0000256" key="2">
    <source>
        <dbReference type="ARBA" id="ARBA00023136"/>
    </source>
</evidence>
<sequence length="803" mass="90952">MKKSLSKINKKMCILALLIVPCLVMAQVQITGKVTSEKESISFANVVLTGENDKIIGGAITDENGAFVIKTNKGTYKITVSFIGYTNWEKSIVVEADLDLGTIVLTENPESLGQVFLEGRKNLIIQKTDRLVFNVENNPGLVGADALDALRVAPGLTIQNNSVGMIGKGATGVMVDGRLLPISGEDLVNFLSSISADDIKSIEIITNPPAKYEAEGNSGLINIIYKKGVRNSWKNTTTAAYNQNEFSYFTLRNNFSYNKNKFKLSVNLNGNTGFTRGIEQTDIFYPSGTWKTDLRGKSERKDYSGRILLDYDITENTTIGMQFLGNVDKGGTDDRASTRIFDPSDELQTLLLNTGRSQPDDNNNLYNVHLVSKLDTLGRELSIDLDYFDLNSEFNRNFITETFSPSNQFIALNQSALNISNQNVDNYSVKVDFEHPLKAVKLSYGTKFSFIRNSSDVQFFDTLSGDPVFDPALSNEFEYEENIQAAYINATKSFNDKWEAQVGLRVENTNTEGFSRTLNQTTTNDYFKLFPTIYISYRKNDNHQFVINYGKRISRPSFRDLNPFRFYVNSNNFSEGNPFLQPSFSDNYDFTYTYKSNLRTNFFLNRTTNGFGTIFTPIADITTQVVSRQNYFEDYNFGLGQSYGYKGLSWLQNNNLVYLLGSKTEFYDDIITAKEMNGFRLYVSSYNTISFGKSSKFQVNYWYSTSYKTNLFDFGETYSLSFGYKQDFLEKALQLSVLINDVFDTASQNNLVSKVNGIKQNYTQNYSNRYFRLSLTYSFGNKKINVDQRGFGNDEERRRAGAN</sequence>
<dbReference type="SUPFAM" id="SSF56935">
    <property type="entry name" value="Porins"/>
    <property type="match status" value="1"/>
</dbReference>
<dbReference type="Proteomes" id="UP000464657">
    <property type="component" value="Chromosome"/>
</dbReference>
<dbReference type="RefSeq" id="WP_160128140.1">
    <property type="nucleotide sequence ID" value="NZ_CP019288.1"/>
</dbReference>
<keyword evidence="3" id="KW-0998">Cell outer membrane</keyword>
<dbReference type="EMBL" id="CP019288">
    <property type="protein sequence ID" value="QHI35397.1"/>
    <property type="molecule type" value="Genomic_DNA"/>
</dbReference>
<evidence type="ECO:0000256" key="3">
    <source>
        <dbReference type="ARBA" id="ARBA00023237"/>
    </source>
</evidence>
<dbReference type="InterPro" id="IPR008969">
    <property type="entry name" value="CarboxyPept-like_regulatory"/>
</dbReference>
<name>A0A7L4ZG01_9FLAO</name>
<protein>
    <recommendedName>
        <fullName evidence="5">Outer membrane protein beta-barrel domain-containing protein</fullName>
    </recommendedName>
</protein>
<dbReference type="AlphaFoldDB" id="A0A7L4ZG01"/>
<comment type="subcellular location">
    <subcellularLocation>
        <location evidence="1">Cell outer membrane</location>
    </subcellularLocation>
</comment>
<proteinExistence type="predicted"/>
<dbReference type="Gene3D" id="2.40.170.20">
    <property type="entry name" value="TonB-dependent receptor, beta-barrel domain"/>
    <property type="match status" value="1"/>
</dbReference>
<keyword evidence="2" id="KW-0472">Membrane</keyword>
<keyword evidence="4" id="KW-0732">Signal</keyword>
<evidence type="ECO:0000313" key="6">
    <source>
        <dbReference type="EMBL" id="QHI35397.1"/>
    </source>
</evidence>
<dbReference type="PANTHER" id="PTHR40980">
    <property type="entry name" value="PLUG DOMAIN-CONTAINING PROTEIN"/>
    <property type="match status" value="1"/>
</dbReference>
<dbReference type="SUPFAM" id="SSF49464">
    <property type="entry name" value="Carboxypeptidase regulatory domain-like"/>
    <property type="match status" value="1"/>
</dbReference>
<dbReference type="Pfam" id="PF13715">
    <property type="entry name" value="CarbopepD_reg_2"/>
    <property type="match status" value="1"/>
</dbReference>
<evidence type="ECO:0000256" key="4">
    <source>
        <dbReference type="SAM" id="SignalP"/>
    </source>
</evidence>
<reference evidence="6 7" key="1">
    <citation type="journal article" date="2013" name="Int. J. Syst. Evol. Microbiol.">
        <title>Kordia antarctica sp. nov., isolated from Antarctic seawater.</title>
        <authorList>
            <person name="Baek K."/>
            <person name="Choi A."/>
            <person name="Kang I."/>
            <person name="Lee K."/>
            <person name="Cho J.C."/>
        </authorList>
    </citation>
    <scope>NUCLEOTIDE SEQUENCE [LARGE SCALE GENOMIC DNA]</scope>
    <source>
        <strain evidence="6 7">IMCC3317</strain>
    </source>
</reference>
<feature type="signal peptide" evidence="4">
    <location>
        <begin position="1"/>
        <end position="26"/>
    </location>
</feature>
<evidence type="ECO:0000256" key="1">
    <source>
        <dbReference type="ARBA" id="ARBA00004442"/>
    </source>
</evidence>
<dbReference type="PANTHER" id="PTHR40980:SF4">
    <property type="entry name" value="TONB-DEPENDENT RECEPTOR-LIKE BETA-BARREL DOMAIN-CONTAINING PROTEIN"/>
    <property type="match status" value="1"/>
</dbReference>
<dbReference type="InterPro" id="IPR036942">
    <property type="entry name" value="Beta-barrel_TonB_sf"/>
</dbReference>
<dbReference type="Gene3D" id="2.170.130.10">
    <property type="entry name" value="TonB-dependent receptor, plug domain"/>
    <property type="match status" value="1"/>
</dbReference>
<dbReference type="InterPro" id="IPR041700">
    <property type="entry name" value="OMP_b-brl_3"/>
</dbReference>
<dbReference type="InterPro" id="IPR037066">
    <property type="entry name" value="Plug_dom_sf"/>
</dbReference>
<dbReference type="OrthoDB" id="8764943at2"/>
<dbReference type="GO" id="GO:0009279">
    <property type="term" value="C:cell outer membrane"/>
    <property type="evidence" value="ECO:0007669"/>
    <property type="project" value="UniProtKB-SubCell"/>
</dbReference>
<dbReference type="KEGG" id="kan:IMCC3317_07430"/>
<gene>
    <name evidence="6" type="ORF">IMCC3317_07430</name>
</gene>
<dbReference type="Gene3D" id="2.60.40.1120">
    <property type="entry name" value="Carboxypeptidase-like, regulatory domain"/>
    <property type="match status" value="1"/>
</dbReference>
<feature type="chain" id="PRO_5029466634" description="Outer membrane protein beta-barrel domain-containing protein" evidence="4">
    <location>
        <begin position="27"/>
        <end position="803"/>
    </location>
</feature>
<organism evidence="6 7">
    <name type="scientific">Kordia antarctica</name>
    <dbReference type="NCBI Taxonomy" id="1218801"/>
    <lineage>
        <taxon>Bacteria</taxon>
        <taxon>Pseudomonadati</taxon>
        <taxon>Bacteroidota</taxon>
        <taxon>Flavobacteriia</taxon>
        <taxon>Flavobacteriales</taxon>
        <taxon>Flavobacteriaceae</taxon>
        <taxon>Kordia</taxon>
    </lineage>
</organism>
<feature type="domain" description="Outer membrane protein beta-barrel" evidence="5">
    <location>
        <begin position="373"/>
        <end position="777"/>
    </location>
</feature>
<dbReference type="Pfam" id="PF14905">
    <property type="entry name" value="OMP_b-brl_3"/>
    <property type="match status" value="1"/>
</dbReference>
<evidence type="ECO:0000259" key="5">
    <source>
        <dbReference type="Pfam" id="PF14905"/>
    </source>
</evidence>
<accession>A0A7L4ZG01</accession>